<dbReference type="Proteomes" id="UP000240424">
    <property type="component" value="Unassembled WGS sequence"/>
</dbReference>
<keyword evidence="3" id="KW-1185">Reference proteome</keyword>
<dbReference type="STRING" id="1841861.GCA_900157365_03165"/>
<evidence type="ECO:0000313" key="3">
    <source>
        <dbReference type="Proteomes" id="UP000240424"/>
    </source>
</evidence>
<protein>
    <recommendedName>
        <fullName evidence="1">Zinc finger CGNR domain-containing protein</fullName>
    </recommendedName>
</protein>
<sequence>MTFMYVSGRPCLDFSGTLRFRGSAEADELLTAPRLLSDWAIQAGLVDAAIDVTADDLEMATALREAVYRTVIARLEQRRPQVADVELVNEWAARPRLTPRLLRTGTLRREGSTAQLLATLAADLLDLLAGPGIDNVKRCARAGCTRLYVDSSRGHNRHWCGMATCGNKAKVQAFRARQRAATR</sequence>
<accession>A0A2U3PG15</accession>
<dbReference type="EMBL" id="FUEZ01000004">
    <property type="protein sequence ID" value="SPM42625.1"/>
    <property type="molecule type" value="Genomic_DNA"/>
</dbReference>
<gene>
    <name evidence="2" type="ORF">MNAB215_4845</name>
</gene>
<name>A0A2U3PG15_9MYCO</name>
<dbReference type="PANTHER" id="PTHR35525:SF3">
    <property type="entry name" value="BLL6575 PROTEIN"/>
    <property type="match status" value="1"/>
</dbReference>
<dbReference type="Pfam" id="PF11706">
    <property type="entry name" value="zf-CGNR"/>
    <property type="match status" value="1"/>
</dbReference>
<evidence type="ECO:0000259" key="1">
    <source>
        <dbReference type="Pfam" id="PF11706"/>
    </source>
</evidence>
<dbReference type="RefSeq" id="WP_077081039.1">
    <property type="nucleotide sequence ID" value="NZ_FUEZ01000004.1"/>
</dbReference>
<reference evidence="2 3" key="1">
    <citation type="submission" date="2017-01" db="EMBL/GenBank/DDBJ databases">
        <authorList>
            <consortium name="Urmite Genomes"/>
        </authorList>
    </citation>
    <scope>NUCLEOTIDE SEQUENCE [LARGE SCALE GENOMIC DNA]</scope>
    <source>
        <strain evidence="2 3">AB215</strain>
    </source>
</reference>
<dbReference type="InterPro" id="IPR010852">
    <property type="entry name" value="ABATE"/>
</dbReference>
<dbReference type="InterPro" id="IPR023286">
    <property type="entry name" value="ABATE_dom_sf"/>
</dbReference>
<evidence type="ECO:0000313" key="2">
    <source>
        <dbReference type="EMBL" id="SPM42625.1"/>
    </source>
</evidence>
<dbReference type="OrthoDB" id="123307at2"/>
<dbReference type="Pfam" id="PF07336">
    <property type="entry name" value="ABATE"/>
    <property type="match status" value="1"/>
</dbReference>
<dbReference type="InterPro" id="IPR021005">
    <property type="entry name" value="Znf_CGNR"/>
</dbReference>
<feature type="domain" description="Zinc finger CGNR" evidence="1">
    <location>
        <begin position="136"/>
        <end position="178"/>
    </location>
</feature>
<proteinExistence type="predicted"/>
<dbReference type="PANTHER" id="PTHR35525">
    <property type="entry name" value="BLL6575 PROTEIN"/>
    <property type="match status" value="1"/>
</dbReference>
<dbReference type="SUPFAM" id="SSF160904">
    <property type="entry name" value="Jann2411-like"/>
    <property type="match status" value="1"/>
</dbReference>
<dbReference type="AlphaFoldDB" id="A0A2U3PG15"/>
<organism evidence="2 3">
    <name type="scientific">Mycobacterium numidiamassiliense</name>
    <dbReference type="NCBI Taxonomy" id="1841861"/>
    <lineage>
        <taxon>Bacteria</taxon>
        <taxon>Bacillati</taxon>
        <taxon>Actinomycetota</taxon>
        <taxon>Actinomycetes</taxon>
        <taxon>Mycobacteriales</taxon>
        <taxon>Mycobacteriaceae</taxon>
        <taxon>Mycobacterium</taxon>
    </lineage>
</organism>
<dbReference type="Gene3D" id="1.10.3300.10">
    <property type="entry name" value="Jann2411-like domain"/>
    <property type="match status" value="1"/>
</dbReference>